<name>A0ACB9P399_9MYRT</name>
<gene>
    <name evidence="1" type="ORF">MLD38_025753</name>
</gene>
<comment type="caution">
    <text evidence="1">The sequence shown here is derived from an EMBL/GenBank/DDBJ whole genome shotgun (WGS) entry which is preliminary data.</text>
</comment>
<organism evidence="1 2">
    <name type="scientific">Melastoma candidum</name>
    <dbReference type="NCBI Taxonomy" id="119954"/>
    <lineage>
        <taxon>Eukaryota</taxon>
        <taxon>Viridiplantae</taxon>
        <taxon>Streptophyta</taxon>
        <taxon>Embryophyta</taxon>
        <taxon>Tracheophyta</taxon>
        <taxon>Spermatophyta</taxon>
        <taxon>Magnoliopsida</taxon>
        <taxon>eudicotyledons</taxon>
        <taxon>Gunneridae</taxon>
        <taxon>Pentapetalae</taxon>
        <taxon>rosids</taxon>
        <taxon>malvids</taxon>
        <taxon>Myrtales</taxon>
        <taxon>Melastomataceae</taxon>
        <taxon>Melastomatoideae</taxon>
        <taxon>Melastomateae</taxon>
        <taxon>Melastoma</taxon>
    </lineage>
</organism>
<keyword evidence="2" id="KW-1185">Reference proteome</keyword>
<sequence>MKDTVMMGSDNYQAEGERAALLAKGGVPIWVGRGTKIMNCIINMNARIGKNAVIANRDGVTEAYHPSEGFYIRSGITVILKDAVINDGTII</sequence>
<accession>A0ACB9P399</accession>
<evidence type="ECO:0000313" key="2">
    <source>
        <dbReference type="Proteomes" id="UP001057402"/>
    </source>
</evidence>
<dbReference type="Proteomes" id="UP001057402">
    <property type="component" value="Chromosome 7"/>
</dbReference>
<evidence type="ECO:0000313" key="1">
    <source>
        <dbReference type="EMBL" id="KAI4340970.1"/>
    </source>
</evidence>
<proteinExistence type="predicted"/>
<protein>
    <submittedName>
        <fullName evidence="1">Uncharacterized protein</fullName>
    </submittedName>
</protein>
<dbReference type="EMBL" id="CM042886">
    <property type="protein sequence ID" value="KAI4340970.1"/>
    <property type="molecule type" value="Genomic_DNA"/>
</dbReference>
<reference evidence="2" key="1">
    <citation type="journal article" date="2023" name="Front. Plant Sci.">
        <title>Chromosomal-level genome assembly of Melastoma candidum provides insights into trichome evolution.</title>
        <authorList>
            <person name="Zhong Y."/>
            <person name="Wu W."/>
            <person name="Sun C."/>
            <person name="Zou P."/>
            <person name="Liu Y."/>
            <person name="Dai S."/>
            <person name="Zhou R."/>
        </authorList>
    </citation>
    <scope>NUCLEOTIDE SEQUENCE [LARGE SCALE GENOMIC DNA]</scope>
</reference>